<sequence>MEGIAVPVNSANCSREDHVTSAKLKIPAFVDKRNLRFHEQLHRLCRFIFKTFPVINHSDG</sequence>
<proteinExistence type="predicted"/>
<name>A0AAV6RS77_SOLSE</name>
<reference evidence="1 2" key="1">
    <citation type="journal article" date="2021" name="Sci. Rep.">
        <title>Chromosome anchoring in Senegalese sole (Solea senegalensis) reveals sex-associated markers and genome rearrangements in flatfish.</title>
        <authorList>
            <person name="Guerrero-Cozar I."/>
            <person name="Gomez-Garrido J."/>
            <person name="Berbel C."/>
            <person name="Martinez-Blanch J.F."/>
            <person name="Alioto T."/>
            <person name="Claros M.G."/>
            <person name="Gagnaire P.A."/>
            <person name="Manchado M."/>
        </authorList>
    </citation>
    <scope>NUCLEOTIDE SEQUENCE [LARGE SCALE GENOMIC DNA]</scope>
    <source>
        <strain evidence="1">Sse05_10M</strain>
    </source>
</reference>
<dbReference type="AlphaFoldDB" id="A0AAV6RS77"/>
<comment type="caution">
    <text evidence="1">The sequence shown here is derived from an EMBL/GenBank/DDBJ whole genome shotgun (WGS) entry which is preliminary data.</text>
</comment>
<protein>
    <submittedName>
        <fullName evidence="1">Uncharacterized protein</fullName>
    </submittedName>
</protein>
<organism evidence="1 2">
    <name type="scientific">Solea senegalensis</name>
    <name type="common">Senegalese sole</name>
    <dbReference type="NCBI Taxonomy" id="28829"/>
    <lineage>
        <taxon>Eukaryota</taxon>
        <taxon>Metazoa</taxon>
        <taxon>Chordata</taxon>
        <taxon>Craniata</taxon>
        <taxon>Vertebrata</taxon>
        <taxon>Euteleostomi</taxon>
        <taxon>Actinopterygii</taxon>
        <taxon>Neopterygii</taxon>
        <taxon>Teleostei</taxon>
        <taxon>Neoteleostei</taxon>
        <taxon>Acanthomorphata</taxon>
        <taxon>Carangaria</taxon>
        <taxon>Pleuronectiformes</taxon>
        <taxon>Pleuronectoidei</taxon>
        <taxon>Soleidae</taxon>
        <taxon>Solea</taxon>
    </lineage>
</organism>
<evidence type="ECO:0000313" key="1">
    <source>
        <dbReference type="EMBL" id="KAG7507222.1"/>
    </source>
</evidence>
<accession>A0AAV6RS77</accession>
<dbReference type="EMBL" id="JAGKHQ010000010">
    <property type="protein sequence ID" value="KAG7507222.1"/>
    <property type="molecule type" value="Genomic_DNA"/>
</dbReference>
<evidence type="ECO:0000313" key="2">
    <source>
        <dbReference type="Proteomes" id="UP000693946"/>
    </source>
</evidence>
<keyword evidence="2" id="KW-1185">Reference proteome</keyword>
<dbReference type="Proteomes" id="UP000693946">
    <property type="component" value="Linkage Group LG18"/>
</dbReference>
<gene>
    <name evidence="1" type="ORF">JOB18_027529</name>
</gene>